<comment type="caution">
    <text evidence="1">The sequence shown here is derived from an EMBL/GenBank/DDBJ whole genome shotgun (WGS) entry which is preliminary data.</text>
</comment>
<dbReference type="Proteomes" id="UP000828251">
    <property type="component" value="Unassembled WGS sequence"/>
</dbReference>
<dbReference type="AlphaFoldDB" id="A0A9D3UW34"/>
<evidence type="ECO:0000313" key="1">
    <source>
        <dbReference type="EMBL" id="KAH1063373.1"/>
    </source>
</evidence>
<dbReference type="EMBL" id="JAIQCV010000009">
    <property type="protein sequence ID" value="KAH1063373.1"/>
    <property type="molecule type" value="Genomic_DNA"/>
</dbReference>
<evidence type="ECO:0000313" key="2">
    <source>
        <dbReference type="Proteomes" id="UP000828251"/>
    </source>
</evidence>
<dbReference type="Gene3D" id="3.40.630.30">
    <property type="match status" value="1"/>
</dbReference>
<accession>A0A9D3UW34</accession>
<gene>
    <name evidence="1" type="ORF">J1N35_028360</name>
</gene>
<name>A0A9D3UW34_9ROSI</name>
<evidence type="ECO:0008006" key="3">
    <source>
        <dbReference type="Google" id="ProtNLM"/>
    </source>
</evidence>
<dbReference type="InterPro" id="IPR016181">
    <property type="entry name" value="Acyl_CoA_acyltransferase"/>
</dbReference>
<protein>
    <recommendedName>
        <fullName evidence="3">N-acetyltransferase domain-containing protein</fullName>
    </recommendedName>
</protein>
<organism evidence="1 2">
    <name type="scientific">Gossypium stocksii</name>
    <dbReference type="NCBI Taxonomy" id="47602"/>
    <lineage>
        <taxon>Eukaryota</taxon>
        <taxon>Viridiplantae</taxon>
        <taxon>Streptophyta</taxon>
        <taxon>Embryophyta</taxon>
        <taxon>Tracheophyta</taxon>
        <taxon>Spermatophyta</taxon>
        <taxon>Magnoliopsida</taxon>
        <taxon>eudicotyledons</taxon>
        <taxon>Gunneridae</taxon>
        <taxon>Pentapetalae</taxon>
        <taxon>rosids</taxon>
        <taxon>malvids</taxon>
        <taxon>Malvales</taxon>
        <taxon>Malvaceae</taxon>
        <taxon>Malvoideae</taxon>
        <taxon>Gossypium</taxon>
    </lineage>
</organism>
<reference evidence="1 2" key="1">
    <citation type="journal article" date="2021" name="Plant Biotechnol. J.">
        <title>Multi-omics assisted identification of the key and species-specific regulatory components of drought-tolerant mechanisms in Gossypium stocksii.</title>
        <authorList>
            <person name="Yu D."/>
            <person name="Ke L."/>
            <person name="Zhang D."/>
            <person name="Wu Y."/>
            <person name="Sun Y."/>
            <person name="Mei J."/>
            <person name="Sun J."/>
            <person name="Sun Y."/>
        </authorList>
    </citation>
    <scope>NUCLEOTIDE SEQUENCE [LARGE SCALE GENOMIC DNA]</scope>
    <source>
        <strain evidence="2">cv. E1</strain>
        <tissue evidence="1">Leaf</tissue>
    </source>
</reference>
<keyword evidence="2" id="KW-1185">Reference proteome</keyword>
<proteinExistence type="predicted"/>
<sequence>MQETNWMILVLAFNIINTYNLDRITSGFTCALKISAHVQWHNNGCLLQIAMSKTIPEIYLHVQTNKEDAINFYKKFGLEITETVKKYLHKH</sequence>
<dbReference type="OrthoDB" id="47374at2759"/>
<dbReference type="SUPFAM" id="SSF55729">
    <property type="entry name" value="Acyl-CoA N-acyltransferases (Nat)"/>
    <property type="match status" value="1"/>
</dbReference>